<evidence type="ECO:0000313" key="3">
    <source>
        <dbReference type="EMBL" id="OBZ69472.1"/>
    </source>
</evidence>
<dbReference type="Pfam" id="PF26640">
    <property type="entry name" value="DUF8212"/>
    <property type="match status" value="1"/>
</dbReference>
<feature type="domain" description="Heterokaryon incompatibility" evidence="1">
    <location>
        <begin position="50"/>
        <end position="137"/>
    </location>
</feature>
<evidence type="ECO:0000259" key="2">
    <source>
        <dbReference type="Pfam" id="PF26640"/>
    </source>
</evidence>
<accession>A0A1C7LXT4</accession>
<name>A0A1C7LXT4_GRIFR</name>
<dbReference type="Proteomes" id="UP000092993">
    <property type="component" value="Unassembled WGS sequence"/>
</dbReference>
<evidence type="ECO:0000313" key="4">
    <source>
        <dbReference type="Proteomes" id="UP000092993"/>
    </source>
</evidence>
<dbReference type="InterPro" id="IPR058525">
    <property type="entry name" value="DUF8212"/>
</dbReference>
<organism evidence="3 4">
    <name type="scientific">Grifola frondosa</name>
    <name type="common">Maitake</name>
    <name type="synonym">Polyporus frondosus</name>
    <dbReference type="NCBI Taxonomy" id="5627"/>
    <lineage>
        <taxon>Eukaryota</taxon>
        <taxon>Fungi</taxon>
        <taxon>Dikarya</taxon>
        <taxon>Basidiomycota</taxon>
        <taxon>Agaricomycotina</taxon>
        <taxon>Agaricomycetes</taxon>
        <taxon>Polyporales</taxon>
        <taxon>Grifolaceae</taxon>
        <taxon>Grifola</taxon>
    </lineage>
</organism>
<dbReference type="OrthoDB" id="2747207at2759"/>
<gene>
    <name evidence="3" type="ORF">A0H81_10579</name>
</gene>
<feature type="domain" description="DUF8212" evidence="2">
    <location>
        <begin position="253"/>
        <end position="280"/>
    </location>
</feature>
<dbReference type="PANTHER" id="PTHR10622:SF10">
    <property type="entry name" value="HET DOMAIN-CONTAINING PROTEIN"/>
    <property type="match status" value="1"/>
</dbReference>
<comment type="caution">
    <text evidence="3">The sequence shown here is derived from an EMBL/GenBank/DDBJ whole genome shotgun (WGS) entry which is preliminary data.</text>
</comment>
<proteinExistence type="predicted"/>
<dbReference type="PANTHER" id="PTHR10622">
    <property type="entry name" value="HET DOMAIN-CONTAINING PROTEIN"/>
    <property type="match status" value="1"/>
</dbReference>
<protein>
    <submittedName>
        <fullName evidence="3">Uncharacterized protein</fullName>
    </submittedName>
</protein>
<reference evidence="3 4" key="1">
    <citation type="submission" date="2016-03" db="EMBL/GenBank/DDBJ databases">
        <title>Whole genome sequencing of Grifola frondosa 9006-11.</title>
        <authorList>
            <person name="Min B."/>
            <person name="Park H."/>
            <person name="Kim J.-G."/>
            <person name="Cho H."/>
            <person name="Oh Y.-L."/>
            <person name="Kong W.-S."/>
            <person name="Choi I.-G."/>
        </authorList>
    </citation>
    <scope>NUCLEOTIDE SEQUENCE [LARGE SCALE GENOMIC DNA]</scope>
    <source>
        <strain evidence="3 4">9006-11</strain>
    </source>
</reference>
<dbReference type="AlphaFoldDB" id="A0A1C7LXT4"/>
<dbReference type="Pfam" id="PF06985">
    <property type="entry name" value="HET"/>
    <property type="match status" value="1"/>
</dbReference>
<dbReference type="STRING" id="5627.A0A1C7LXT4"/>
<sequence>MASLSYGFKSELRSLLSPVDPHRNRVSDRMRLLETETITLHEFLEPPEEYAILSHVWRVEEVLFHHIQDPDAAKRLRGYTKVASCCALARREGYKWAWIDTCCIDKTSSAELSESLNSMFAWYGKADVCYAYLDDVCSDDDLEDPASAFARSKWFTRGWTLQELIASTNVVFLSKDWSEIGTKLALAGVLEAITGVDAAILMAVVGLSVEGVSVGKRMAWAANRETTREEDRAYSLMGIFGINMPTIYGEGNQAFIRLQHEIIRKTSDHSIFAWNGVGAERERMEYYADYVQRYGIVNPVPELSVTSYGIRMRLPIRPHTDSPTRNTYLAALACSQVVPRGHGRMHAVCLHLEHIPGSVNMYARARSDPDDAGLVFIDLHDTAGFVAEDLYVMEQYHSTFHELAHNVYVAPVVYLFFFHWDVLQDRGFVCVGCAPAEVWDRRRYATAVTDPFPKAACVTILLRDQASGRTVAIILGIEGVPLEDRDAPVTIFSCGQTPWSTMEATSGRCGTKGAVTMSHPVSGKCITTPAANGTRRWPLRARRAARADERPDAICVEEFRLGSGRRQCGHSKES</sequence>
<evidence type="ECO:0000259" key="1">
    <source>
        <dbReference type="Pfam" id="PF06985"/>
    </source>
</evidence>
<dbReference type="InterPro" id="IPR010730">
    <property type="entry name" value="HET"/>
</dbReference>
<keyword evidence="4" id="KW-1185">Reference proteome</keyword>
<dbReference type="EMBL" id="LUGG01000015">
    <property type="protein sequence ID" value="OBZ69472.1"/>
    <property type="molecule type" value="Genomic_DNA"/>
</dbReference>